<keyword evidence="9 15" id="KW-0227">DNA damage</keyword>
<dbReference type="SUPFAM" id="SSF100879">
    <property type="entry name" value="Lesion bypass DNA polymerase (Y-family), little finger domain"/>
    <property type="match status" value="1"/>
</dbReference>
<dbReference type="InterPro" id="IPR001126">
    <property type="entry name" value="UmuC"/>
</dbReference>
<dbReference type="EMBL" id="SLXI01000002">
    <property type="protein sequence ID" value="TCP13304.1"/>
    <property type="molecule type" value="Genomic_DNA"/>
</dbReference>
<accession>A0A4R2N1A4</accession>
<dbReference type="GO" id="GO:0009432">
    <property type="term" value="P:SOS response"/>
    <property type="evidence" value="ECO:0007669"/>
    <property type="project" value="TreeGrafter"/>
</dbReference>
<dbReference type="GO" id="GO:0006281">
    <property type="term" value="P:DNA repair"/>
    <property type="evidence" value="ECO:0007669"/>
    <property type="project" value="UniProtKB-UniRule"/>
</dbReference>
<evidence type="ECO:0000259" key="16">
    <source>
        <dbReference type="PROSITE" id="PS50173"/>
    </source>
</evidence>
<dbReference type="Pfam" id="PF11799">
    <property type="entry name" value="IMS_C"/>
    <property type="match status" value="1"/>
</dbReference>
<dbReference type="InterPro" id="IPR050116">
    <property type="entry name" value="DNA_polymerase-Y"/>
</dbReference>
<keyword evidence="18" id="KW-1185">Reference proteome</keyword>
<evidence type="ECO:0000256" key="1">
    <source>
        <dbReference type="ARBA" id="ARBA00004496"/>
    </source>
</evidence>
<feature type="binding site" evidence="15">
    <location>
        <position position="126"/>
    </location>
    <ligand>
        <name>Mg(2+)</name>
        <dbReference type="ChEBI" id="CHEBI:18420"/>
    </ligand>
</feature>
<dbReference type="AlphaFoldDB" id="A0A4R2N1A4"/>
<dbReference type="InterPro" id="IPR043502">
    <property type="entry name" value="DNA/RNA_pol_sf"/>
</dbReference>
<dbReference type="Proteomes" id="UP000294841">
    <property type="component" value="Unassembled WGS sequence"/>
</dbReference>
<evidence type="ECO:0000256" key="10">
    <source>
        <dbReference type="ARBA" id="ARBA00022842"/>
    </source>
</evidence>
<evidence type="ECO:0000256" key="2">
    <source>
        <dbReference type="ARBA" id="ARBA00010945"/>
    </source>
</evidence>
<dbReference type="FunFam" id="3.40.1170.60:FF:000001">
    <property type="entry name" value="DNA polymerase IV"/>
    <property type="match status" value="1"/>
</dbReference>
<name>A0A4R2N1A4_9PAST</name>
<evidence type="ECO:0000256" key="9">
    <source>
        <dbReference type="ARBA" id="ARBA00022763"/>
    </source>
</evidence>
<dbReference type="Gene3D" id="1.10.150.20">
    <property type="entry name" value="5' to 3' exonuclease, C-terminal subdomain"/>
    <property type="match status" value="1"/>
</dbReference>
<keyword evidence="3 15" id="KW-0515">Mutator protein</keyword>
<comment type="catalytic activity">
    <reaction evidence="14 15">
        <text>DNA(n) + a 2'-deoxyribonucleoside 5'-triphosphate = DNA(n+1) + diphosphate</text>
        <dbReference type="Rhea" id="RHEA:22508"/>
        <dbReference type="Rhea" id="RHEA-COMP:17339"/>
        <dbReference type="Rhea" id="RHEA-COMP:17340"/>
        <dbReference type="ChEBI" id="CHEBI:33019"/>
        <dbReference type="ChEBI" id="CHEBI:61560"/>
        <dbReference type="ChEBI" id="CHEBI:173112"/>
        <dbReference type="EC" id="2.7.7.7"/>
    </reaction>
</comment>
<evidence type="ECO:0000256" key="13">
    <source>
        <dbReference type="ARBA" id="ARBA00023204"/>
    </source>
</evidence>
<comment type="similarity">
    <text evidence="2 15">Belongs to the DNA polymerase type-Y family.</text>
</comment>
<comment type="subunit">
    <text evidence="15">Monomer.</text>
</comment>
<comment type="cofactor">
    <cofactor evidence="15">
        <name>Mg(2+)</name>
        <dbReference type="ChEBI" id="CHEBI:18420"/>
    </cofactor>
    <text evidence="15">Binds 2 magnesium ions per subunit.</text>
</comment>
<evidence type="ECO:0000256" key="15">
    <source>
        <dbReference type="HAMAP-Rule" id="MF_01113"/>
    </source>
</evidence>
<dbReference type="Pfam" id="PF21999">
    <property type="entry name" value="IMS_HHH_1"/>
    <property type="match status" value="1"/>
</dbReference>
<dbReference type="EC" id="2.7.7.7" evidence="15"/>
<feature type="active site" evidence="15">
    <location>
        <position position="127"/>
    </location>
</feature>
<keyword evidence="12 15" id="KW-0238">DNA-binding</keyword>
<dbReference type="GO" id="GO:0042276">
    <property type="term" value="P:error-prone translesion synthesis"/>
    <property type="evidence" value="ECO:0007669"/>
    <property type="project" value="TreeGrafter"/>
</dbReference>
<proteinExistence type="inferred from homology"/>
<dbReference type="SUPFAM" id="SSF56672">
    <property type="entry name" value="DNA/RNA polymerases"/>
    <property type="match status" value="1"/>
</dbReference>
<evidence type="ECO:0000256" key="5">
    <source>
        <dbReference type="ARBA" id="ARBA00022679"/>
    </source>
</evidence>
<evidence type="ECO:0000256" key="3">
    <source>
        <dbReference type="ARBA" id="ARBA00022457"/>
    </source>
</evidence>
<dbReference type="PROSITE" id="PS50173">
    <property type="entry name" value="UMUC"/>
    <property type="match status" value="1"/>
</dbReference>
<dbReference type="FunFam" id="1.10.150.20:FF:000019">
    <property type="entry name" value="DNA polymerase IV"/>
    <property type="match status" value="1"/>
</dbReference>
<dbReference type="PANTHER" id="PTHR11076">
    <property type="entry name" value="DNA REPAIR POLYMERASE UMUC / TRANSFERASE FAMILY MEMBER"/>
    <property type="match status" value="1"/>
</dbReference>
<dbReference type="InterPro" id="IPR017961">
    <property type="entry name" value="DNA_pol_Y-fam_little_finger"/>
</dbReference>
<keyword evidence="6 15" id="KW-0548">Nucleotidyltransferase</keyword>
<dbReference type="Pfam" id="PF00817">
    <property type="entry name" value="IMS"/>
    <property type="match status" value="1"/>
</dbReference>
<keyword evidence="11 15" id="KW-0239">DNA-directed DNA polymerase</keyword>
<evidence type="ECO:0000256" key="7">
    <source>
        <dbReference type="ARBA" id="ARBA00022705"/>
    </source>
</evidence>
<evidence type="ECO:0000256" key="14">
    <source>
        <dbReference type="ARBA" id="ARBA00049244"/>
    </source>
</evidence>
<dbReference type="Gene3D" id="3.30.70.270">
    <property type="match status" value="1"/>
</dbReference>
<keyword evidence="10 15" id="KW-0460">Magnesium</keyword>
<keyword evidence="7 15" id="KW-0235">DNA replication</keyword>
<dbReference type="HAMAP" id="MF_01113">
    <property type="entry name" value="DNApol_IV"/>
    <property type="match status" value="1"/>
</dbReference>
<dbReference type="NCBIfam" id="NF002677">
    <property type="entry name" value="PRK02406.1"/>
    <property type="match status" value="1"/>
</dbReference>
<dbReference type="InterPro" id="IPR043128">
    <property type="entry name" value="Rev_trsase/Diguanyl_cyclase"/>
</dbReference>
<organism evidence="17 18">
    <name type="scientific">Bisgaardia hudsonensis</name>
    <dbReference type="NCBI Taxonomy" id="109472"/>
    <lineage>
        <taxon>Bacteria</taxon>
        <taxon>Pseudomonadati</taxon>
        <taxon>Pseudomonadota</taxon>
        <taxon>Gammaproteobacteria</taxon>
        <taxon>Pasteurellales</taxon>
        <taxon>Pasteurellaceae</taxon>
        <taxon>Bisgaardia</taxon>
    </lineage>
</organism>
<dbReference type="CDD" id="cd03586">
    <property type="entry name" value="PolY_Pol_IV_kappa"/>
    <property type="match status" value="1"/>
</dbReference>
<dbReference type="GO" id="GO:0003887">
    <property type="term" value="F:DNA-directed DNA polymerase activity"/>
    <property type="evidence" value="ECO:0007669"/>
    <property type="project" value="UniProtKB-UniRule"/>
</dbReference>
<dbReference type="GO" id="GO:0003684">
    <property type="term" value="F:damaged DNA binding"/>
    <property type="evidence" value="ECO:0007669"/>
    <property type="project" value="InterPro"/>
</dbReference>
<feature type="site" description="Substrate discrimination" evidence="15">
    <location>
        <position position="36"/>
    </location>
</feature>
<protein>
    <recommendedName>
        <fullName evidence="15">DNA polymerase IV</fullName>
        <shortName evidence="15">Pol IV</shortName>
        <ecNumber evidence="15">2.7.7.7</ecNumber>
    </recommendedName>
</protein>
<dbReference type="GO" id="GO:0000287">
    <property type="term" value="F:magnesium ion binding"/>
    <property type="evidence" value="ECO:0007669"/>
    <property type="project" value="UniProtKB-UniRule"/>
</dbReference>
<evidence type="ECO:0000256" key="4">
    <source>
        <dbReference type="ARBA" id="ARBA00022490"/>
    </source>
</evidence>
<comment type="subcellular location">
    <subcellularLocation>
        <location evidence="1 15">Cytoplasm</location>
    </subcellularLocation>
</comment>
<dbReference type="InterPro" id="IPR053848">
    <property type="entry name" value="IMS_HHH_1"/>
</dbReference>
<feature type="binding site" evidence="15">
    <location>
        <position position="31"/>
    </location>
    <ligand>
        <name>Mg(2+)</name>
        <dbReference type="ChEBI" id="CHEBI:18420"/>
    </ligand>
</feature>
<evidence type="ECO:0000256" key="6">
    <source>
        <dbReference type="ARBA" id="ARBA00022695"/>
    </source>
</evidence>
<evidence type="ECO:0000256" key="11">
    <source>
        <dbReference type="ARBA" id="ARBA00022932"/>
    </source>
</evidence>
<dbReference type="GO" id="GO:0006261">
    <property type="term" value="P:DNA-templated DNA replication"/>
    <property type="evidence" value="ECO:0007669"/>
    <property type="project" value="UniProtKB-UniRule"/>
</dbReference>
<reference evidence="17 18" key="1">
    <citation type="submission" date="2019-03" db="EMBL/GenBank/DDBJ databases">
        <title>Genomic Encyclopedia of Type Strains, Phase IV (KMG-IV): sequencing the most valuable type-strain genomes for metagenomic binning, comparative biology and taxonomic classification.</title>
        <authorList>
            <person name="Goeker M."/>
        </authorList>
    </citation>
    <scope>NUCLEOTIDE SEQUENCE [LARGE SCALE GENOMIC DNA]</scope>
    <source>
        <strain evidence="17 18">DSM 28231</strain>
    </source>
</reference>
<dbReference type="PANTHER" id="PTHR11076:SF33">
    <property type="entry name" value="DNA POLYMERASE KAPPA"/>
    <property type="match status" value="1"/>
</dbReference>
<keyword evidence="4 15" id="KW-0963">Cytoplasm</keyword>
<keyword evidence="5 15" id="KW-0808">Transferase</keyword>
<feature type="domain" description="UmuC" evidence="16">
    <location>
        <begin position="27"/>
        <end position="208"/>
    </location>
</feature>
<dbReference type="GO" id="GO:0005829">
    <property type="term" value="C:cytosol"/>
    <property type="evidence" value="ECO:0007669"/>
    <property type="project" value="TreeGrafter"/>
</dbReference>
<comment type="caution">
    <text evidence="17">The sequence shown here is derived from an EMBL/GenBank/DDBJ whole genome shotgun (WGS) entry which is preliminary data.</text>
</comment>
<dbReference type="InterPro" id="IPR036775">
    <property type="entry name" value="DNA_pol_Y-fam_lit_finger_sf"/>
</dbReference>
<evidence type="ECO:0000256" key="12">
    <source>
        <dbReference type="ARBA" id="ARBA00023125"/>
    </source>
</evidence>
<evidence type="ECO:0000256" key="8">
    <source>
        <dbReference type="ARBA" id="ARBA00022723"/>
    </source>
</evidence>
<evidence type="ECO:0000313" key="18">
    <source>
        <dbReference type="Proteomes" id="UP000294841"/>
    </source>
</evidence>
<keyword evidence="13 15" id="KW-0234">DNA repair</keyword>
<evidence type="ECO:0000313" key="17">
    <source>
        <dbReference type="EMBL" id="TCP13304.1"/>
    </source>
</evidence>
<dbReference type="InterPro" id="IPR022880">
    <property type="entry name" value="DNApol_IV"/>
</dbReference>
<dbReference type="Gene3D" id="3.30.1490.100">
    <property type="entry name" value="DNA polymerase, Y-family, little finger domain"/>
    <property type="match status" value="1"/>
</dbReference>
<dbReference type="Gene3D" id="3.40.1170.60">
    <property type="match status" value="1"/>
</dbReference>
<sequence length="375" mass="42574">MPLFCTIFFINNKVAIFYINAMTLKKIIHIDMDCFYASIEMRDNPSLKDKPLAVGGNSRQRGVLTTCNYLARQFGLHSAMPTAQAVKLCPNLILVPVNMPLYKQISKQIHSIFHRYTDLVEPLSLDEAYLDVTHCHQCSGSATWIAEEIRKTIFKETGLTASAGVAPVKFLAKIASDCNKPNGSFVINPQDVDDFVKKLPLKKIPGVGKVTTERLLKMGLKTCEDVQNFDQSVLLNQFGKMGMRLWYFAHGVDERDVQPNRERKSVTVEKTLLKNITHIEQGLAILEKLYPILITRIKNTCPNIALSDFHKVGVKLKFDDFTVTTLEKSAVEFSKDIFKQLLIKIWQRSNGREIRLIGIQVTIPEQCPQKQMTLW</sequence>
<keyword evidence="8 15" id="KW-0479">Metal-binding</keyword>
<comment type="function">
    <text evidence="15">Poorly processive, error-prone DNA polymerase involved in untargeted mutagenesis. Copies undamaged DNA at stalled replication forks, which arise in vivo from mismatched or misaligned primer ends. These misaligned primers can be extended by PolIV. Exhibits no 3'-5' exonuclease (proofreading) activity. May be involved in translesional synthesis, in conjunction with the beta clamp from PolIII.</text>
</comment>
<gene>
    <name evidence="15" type="primary">dinB</name>
    <name evidence="17" type="ORF">EV697_102182</name>
</gene>